<accession>A0ABX1D9E8</accession>
<dbReference type="Proteomes" id="UP000760545">
    <property type="component" value="Unassembled WGS sequence"/>
</dbReference>
<keyword evidence="3" id="KW-1185">Reference proteome</keyword>
<keyword evidence="1" id="KW-0732">Signal</keyword>
<reference evidence="2 3" key="1">
    <citation type="submission" date="2020-03" db="EMBL/GenBank/DDBJ databases">
        <title>Tamlana sp. nov, isolated from XXX.</title>
        <authorList>
            <person name="Cao W.R."/>
        </authorList>
    </citation>
    <scope>NUCLEOTIDE SEQUENCE [LARGE SCALE GENOMIC DNA]</scope>
    <source>
        <strain evidence="2 3">HST1-43</strain>
    </source>
</reference>
<evidence type="ECO:0000313" key="2">
    <source>
        <dbReference type="EMBL" id="NJX15000.1"/>
    </source>
</evidence>
<comment type="caution">
    <text evidence="2">The sequence shown here is derived from an EMBL/GenBank/DDBJ whole genome shotgun (WGS) entry which is preliminary data.</text>
</comment>
<organism evidence="2 3">
    <name type="scientific">Tamlana crocina</name>
    <dbReference type="NCBI Taxonomy" id="393006"/>
    <lineage>
        <taxon>Bacteria</taxon>
        <taxon>Pseudomonadati</taxon>
        <taxon>Bacteroidota</taxon>
        <taxon>Flavobacteriia</taxon>
        <taxon>Flavobacteriales</taxon>
        <taxon>Flavobacteriaceae</taxon>
        <taxon>Tamlana</taxon>
    </lineage>
</organism>
<dbReference type="EMBL" id="JAAVJS010000006">
    <property type="protein sequence ID" value="NJX15000.1"/>
    <property type="molecule type" value="Genomic_DNA"/>
</dbReference>
<proteinExistence type="predicted"/>
<feature type="signal peptide" evidence="1">
    <location>
        <begin position="1"/>
        <end position="18"/>
    </location>
</feature>
<name>A0ABX1D9E8_9FLAO</name>
<feature type="chain" id="PRO_5045971528" evidence="1">
    <location>
        <begin position="19"/>
        <end position="359"/>
    </location>
</feature>
<evidence type="ECO:0000256" key="1">
    <source>
        <dbReference type="SAM" id="SignalP"/>
    </source>
</evidence>
<gene>
    <name evidence="2" type="ORF">HC176_05810</name>
</gene>
<evidence type="ECO:0000313" key="3">
    <source>
        <dbReference type="Proteomes" id="UP000760545"/>
    </source>
</evidence>
<dbReference type="RefSeq" id="WP_167917242.1">
    <property type="nucleotide sequence ID" value="NZ_JAAVJS010000006.1"/>
</dbReference>
<sequence>MKLKILLLFLLISIQNHSQIFVGTRHIGKSSKFEKGGALERFKNTETIFVLSNIYEKEVYEQIIDNSWNITPYKVVKFEDFNLEDYLNDKYSIAEISGTVVVKDMKYGGTTSKLFTYVDFKLYDSKSIFEEKNKLSSEKWTKRKEKILAQNFSIIAGFYLYQKDDFIHIAEPSNKAFDAFTTKIGILDTPEYMNSVIGAMYSKNVFLNYKPGFLKNYLQKINNLLLKGELYWMDENDFLPELKKLASHKLYVPSYMTIKYNGWTRGDKEKNDKNIEDIFAKYDYKYEIISDEELNNKIMKNEELYYLRYVRMNTERFLQVVNAKTGDIVYRNYISGLSYNIKSKHIKELNDKIKKVSKN</sequence>
<protein>
    <submittedName>
        <fullName evidence="2">Uncharacterized protein</fullName>
    </submittedName>
</protein>